<dbReference type="SUPFAM" id="SSF53178">
    <property type="entry name" value="Peptidyl-tRNA hydrolase-like"/>
    <property type="match status" value="1"/>
</dbReference>
<evidence type="ECO:0000313" key="10">
    <source>
        <dbReference type="EMBL" id="MBM7658825.1"/>
    </source>
</evidence>
<dbReference type="InterPro" id="IPR001328">
    <property type="entry name" value="Pept_tRNA_hydro"/>
</dbReference>
<evidence type="ECO:0000256" key="4">
    <source>
        <dbReference type="ARBA" id="ARBA00022884"/>
    </source>
</evidence>
<feature type="site" description="Discriminates between blocked and unblocked aminoacyl-tRNA" evidence="7">
    <location>
        <position position="9"/>
    </location>
</feature>
<evidence type="ECO:0000256" key="9">
    <source>
        <dbReference type="RuleBase" id="RU004320"/>
    </source>
</evidence>
<dbReference type="Proteomes" id="UP000823201">
    <property type="component" value="Unassembled WGS sequence"/>
</dbReference>
<protein>
    <recommendedName>
        <fullName evidence="6 7">Peptidyl-tRNA hydrolase</fullName>
        <shortName evidence="7">Pth</shortName>
        <ecNumber evidence="1 7">3.1.1.29</ecNumber>
    </recommendedName>
</protein>
<dbReference type="PROSITE" id="PS01196">
    <property type="entry name" value="PEPT_TRNA_HYDROL_2"/>
    <property type="match status" value="1"/>
</dbReference>
<name>A0ABS2QAP2_9BACL</name>
<dbReference type="Gene3D" id="3.40.50.1470">
    <property type="entry name" value="Peptidyl-tRNA hydrolase"/>
    <property type="match status" value="1"/>
</dbReference>
<dbReference type="PANTHER" id="PTHR17224">
    <property type="entry name" value="PEPTIDYL-TRNA HYDROLASE"/>
    <property type="match status" value="1"/>
</dbReference>
<feature type="binding site" evidence="7">
    <location>
        <position position="66"/>
    </location>
    <ligand>
        <name>tRNA</name>
        <dbReference type="ChEBI" id="CHEBI:17843"/>
    </ligand>
</feature>
<sequence length="189" mass="20811">MKMIAGLGNPGREYAGTRHNIGFDVIDRLANKYGIEINKSKFNGLFGKGTVNGEPVILVKPLTYMNLSGEAVAPLLRFFQIESSDLLIIQDDMDLPVGRIRIRAKGSSGGHNGLKSLIRHLHSEEFARIKVGIGHPPRDQQAVISHVLHGFTREEQPAIDDALDRAASAAVDWLVEPFVKVMNTYNANK</sequence>
<comment type="subunit">
    <text evidence="7">Monomer.</text>
</comment>
<dbReference type="Pfam" id="PF01195">
    <property type="entry name" value="Pept_tRNA_hydro"/>
    <property type="match status" value="1"/>
</dbReference>
<feature type="binding site" evidence="7">
    <location>
        <position position="64"/>
    </location>
    <ligand>
        <name>tRNA</name>
        <dbReference type="ChEBI" id="CHEBI:17843"/>
    </ligand>
</feature>
<comment type="caution">
    <text evidence="10">The sequence shown here is derived from an EMBL/GenBank/DDBJ whole genome shotgun (WGS) entry which is preliminary data.</text>
</comment>
<comment type="similarity">
    <text evidence="5 7 9">Belongs to the PTH family.</text>
</comment>
<proteinExistence type="inferred from homology"/>
<comment type="function">
    <text evidence="7">Catalyzes the release of premature peptidyl moieties from peptidyl-tRNA molecules trapped in stalled 50S ribosomal subunits, and thus maintains levels of free tRNAs and 50S ribosomes.</text>
</comment>
<keyword evidence="2 7" id="KW-0820">tRNA-binding</keyword>
<keyword evidence="4 7" id="KW-0694">RNA-binding</keyword>
<evidence type="ECO:0000256" key="6">
    <source>
        <dbReference type="ARBA" id="ARBA00050038"/>
    </source>
</evidence>
<dbReference type="EMBL" id="JAFBEV010000024">
    <property type="protein sequence ID" value="MBM7658825.1"/>
    <property type="molecule type" value="Genomic_DNA"/>
</dbReference>
<evidence type="ECO:0000256" key="8">
    <source>
        <dbReference type="RuleBase" id="RU000673"/>
    </source>
</evidence>
<comment type="subcellular location">
    <subcellularLocation>
        <location evidence="7">Cytoplasm</location>
    </subcellularLocation>
</comment>
<evidence type="ECO:0000256" key="5">
    <source>
        <dbReference type="ARBA" id="ARBA00038063"/>
    </source>
</evidence>
<comment type="catalytic activity">
    <reaction evidence="7 8">
        <text>an N-acyl-L-alpha-aminoacyl-tRNA + H2O = an N-acyl-L-amino acid + a tRNA + H(+)</text>
        <dbReference type="Rhea" id="RHEA:54448"/>
        <dbReference type="Rhea" id="RHEA-COMP:10123"/>
        <dbReference type="Rhea" id="RHEA-COMP:13883"/>
        <dbReference type="ChEBI" id="CHEBI:15377"/>
        <dbReference type="ChEBI" id="CHEBI:15378"/>
        <dbReference type="ChEBI" id="CHEBI:59874"/>
        <dbReference type="ChEBI" id="CHEBI:78442"/>
        <dbReference type="ChEBI" id="CHEBI:138191"/>
        <dbReference type="EC" id="3.1.1.29"/>
    </reaction>
</comment>
<evidence type="ECO:0000256" key="2">
    <source>
        <dbReference type="ARBA" id="ARBA00022555"/>
    </source>
</evidence>
<keyword evidence="11" id="KW-1185">Reference proteome</keyword>
<dbReference type="EC" id="3.1.1.29" evidence="1 7"/>
<dbReference type="InterPro" id="IPR018171">
    <property type="entry name" value="Pept_tRNA_hydro_CS"/>
</dbReference>
<accession>A0ABS2QAP2</accession>
<dbReference type="HAMAP" id="MF_00083">
    <property type="entry name" value="Pept_tRNA_hydro_bact"/>
    <property type="match status" value="1"/>
</dbReference>
<evidence type="ECO:0000256" key="3">
    <source>
        <dbReference type="ARBA" id="ARBA00022801"/>
    </source>
</evidence>
<evidence type="ECO:0000256" key="1">
    <source>
        <dbReference type="ARBA" id="ARBA00013260"/>
    </source>
</evidence>
<dbReference type="NCBIfam" id="TIGR00447">
    <property type="entry name" value="pth"/>
    <property type="match status" value="1"/>
</dbReference>
<feature type="binding site" evidence="7">
    <location>
        <position position="14"/>
    </location>
    <ligand>
        <name>tRNA</name>
        <dbReference type="ChEBI" id="CHEBI:17843"/>
    </ligand>
</feature>
<feature type="site" description="Stabilizes the basic form of H active site to accept a proton" evidence="7">
    <location>
        <position position="91"/>
    </location>
</feature>
<dbReference type="RefSeq" id="WP_205007377.1">
    <property type="nucleotide sequence ID" value="NZ_CBCRXA010000019.1"/>
</dbReference>
<keyword evidence="3 7" id="KW-0378">Hydrolase</keyword>
<dbReference type="CDD" id="cd00462">
    <property type="entry name" value="PTH"/>
    <property type="match status" value="1"/>
</dbReference>
<feature type="binding site" evidence="7">
    <location>
        <position position="112"/>
    </location>
    <ligand>
        <name>tRNA</name>
        <dbReference type="ChEBI" id="CHEBI:17843"/>
    </ligand>
</feature>
<evidence type="ECO:0000313" key="11">
    <source>
        <dbReference type="Proteomes" id="UP000823201"/>
    </source>
</evidence>
<dbReference type="PANTHER" id="PTHR17224:SF1">
    <property type="entry name" value="PEPTIDYL-TRNA HYDROLASE"/>
    <property type="match status" value="1"/>
</dbReference>
<comment type="function">
    <text evidence="7">Hydrolyzes ribosome-free peptidyl-tRNAs (with 1 or more amino acids incorporated), which drop off the ribosome during protein synthesis, or as a result of ribosome stalling.</text>
</comment>
<dbReference type="PROSITE" id="PS01195">
    <property type="entry name" value="PEPT_TRNA_HYDROL_1"/>
    <property type="match status" value="1"/>
</dbReference>
<organism evidence="10 11">
    <name type="scientific">Sporolactobacillus spathodeae</name>
    <dbReference type="NCBI Taxonomy" id="1465502"/>
    <lineage>
        <taxon>Bacteria</taxon>
        <taxon>Bacillati</taxon>
        <taxon>Bacillota</taxon>
        <taxon>Bacilli</taxon>
        <taxon>Bacillales</taxon>
        <taxon>Sporolactobacillaceae</taxon>
        <taxon>Sporolactobacillus</taxon>
    </lineage>
</organism>
<feature type="active site" description="Proton acceptor" evidence="7">
    <location>
        <position position="19"/>
    </location>
</feature>
<evidence type="ECO:0000256" key="7">
    <source>
        <dbReference type="HAMAP-Rule" id="MF_00083"/>
    </source>
</evidence>
<dbReference type="GO" id="GO:0004045">
    <property type="term" value="F:peptidyl-tRNA hydrolase activity"/>
    <property type="evidence" value="ECO:0007669"/>
    <property type="project" value="UniProtKB-EC"/>
</dbReference>
<keyword evidence="7" id="KW-0963">Cytoplasm</keyword>
<gene>
    <name evidence="7" type="primary">pth</name>
    <name evidence="10" type="ORF">JOC27_002288</name>
</gene>
<dbReference type="InterPro" id="IPR036416">
    <property type="entry name" value="Pept_tRNA_hydro_sf"/>
</dbReference>
<reference evidence="10 11" key="1">
    <citation type="submission" date="2021-01" db="EMBL/GenBank/DDBJ databases">
        <title>Genomic Encyclopedia of Type Strains, Phase IV (KMG-IV): sequencing the most valuable type-strain genomes for metagenomic binning, comparative biology and taxonomic classification.</title>
        <authorList>
            <person name="Goeker M."/>
        </authorList>
    </citation>
    <scope>NUCLEOTIDE SEQUENCE [LARGE SCALE GENOMIC DNA]</scope>
    <source>
        <strain evidence="10 11">DSM 100968</strain>
    </source>
</reference>